<gene>
    <name evidence="6" type="ORF">QE152_g5828</name>
</gene>
<feature type="binding site" evidence="4">
    <location>
        <position position="93"/>
    </location>
    <ligand>
        <name>Mg(2+)</name>
        <dbReference type="ChEBI" id="CHEBI:18420"/>
        <label>2</label>
    </ligand>
</feature>
<keyword evidence="5" id="KW-0378">Hydrolase</keyword>
<comment type="cofactor">
    <cofactor evidence="4 5">
        <name>Mg(2+)</name>
        <dbReference type="ChEBI" id="CHEBI:18420"/>
    </cofactor>
</comment>
<evidence type="ECO:0000256" key="3">
    <source>
        <dbReference type="ARBA" id="ARBA00022842"/>
    </source>
</evidence>
<dbReference type="EC" id="3.1.3.25" evidence="5"/>
<dbReference type="PANTHER" id="PTHR20854:SF25">
    <property type="entry name" value="INOSITOL-1-MONOPHOSPHATASE"/>
    <property type="match status" value="1"/>
</dbReference>
<protein>
    <recommendedName>
        <fullName evidence="5">Inositol-1-monophosphatase</fullName>
        <ecNumber evidence="5">3.1.3.25</ecNumber>
    </recommendedName>
</protein>
<organism evidence="6 7">
    <name type="scientific">Popillia japonica</name>
    <name type="common">Japanese beetle</name>
    <dbReference type="NCBI Taxonomy" id="7064"/>
    <lineage>
        <taxon>Eukaryota</taxon>
        <taxon>Metazoa</taxon>
        <taxon>Ecdysozoa</taxon>
        <taxon>Arthropoda</taxon>
        <taxon>Hexapoda</taxon>
        <taxon>Insecta</taxon>
        <taxon>Pterygota</taxon>
        <taxon>Neoptera</taxon>
        <taxon>Endopterygota</taxon>
        <taxon>Coleoptera</taxon>
        <taxon>Polyphaga</taxon>
        <taxon>Scarabaeiformia</taxon>
        <taxon>Scarabaeidae</taxon>
        <taxon>Rutelinae</taxon>
        <taxon>Popillia</taxon>
    </lineage>
</organism>
<dbReference type="InterPro" id="IPR000760">
    <property type="entry name" value="Inositol_monophosphatase-like"/>
</dbReference>
<evidence type="ECO:0000256" key="1">
    <source>
        <dbReference type="ARBA" id="ARBA00009759"/>
    </source>
</evidence>
<evidence type="ECO:0000313" key="7">
    <source>
        <dbReference type="Proteomes" id="UP001458880"/>
    </source>
</evidence>
<comment type="similarity">
    <text evidence="1 5">Belongs to the inositol monophosphatase superfamily.</text>
</comment>
<sequence length="333" mass="37489">MCENNNRKVTEYFEYARALVLEAGNTLREAKDVQVETKEDVWDLVTQYDLKVEEILVKKLKEQFPTHKFIGEEESAMTGRIPELTNDPTWIIDPIDGTANYVRKMPIFGVSVALTIDKEIVAGIVHNPFQNETYTAIKGTIDKEIVAGIVHNPFQNETYTAIKGEGAYRNGIKIRTSGVTEIERSNLNYELSLARSEKLKPMYMHRLHYLISIMEGLVHLQLPFLHRLHYLISIMEGIRSLGCASIGLCYVACGYNDAYQCDGLKPWDAAAGVLIVREAGGYVCDSSVENLGQEFDLMNPNFLAAASRALAQKYIAIERKADQERLANAKCIM</sequence>
<dbReference type="GO" id="GO:0006020">
    <property type="term" value="P:inositol metabolic process"/>
    <property type="evidence" value="ECO:0007669"/>
    <property type="project" value="TreeGrafter"/>
</dbReference>
<dbReference type="Proteomes" id="UP001458880">
    <property type="component" value="Unassembled WGS sequence"/>
</dbReference>
<dbReference type="Pfam" id="PF00459">
    <property type="entry name" value="Inositol_P"/>
    <property type="match status" value="2"/>
</dbReference>
<dbReference type="EMBL" id="JASPKY010000037">
    <property type="protein sequence ID" value="KAK9746810.1"/>
    <property type="molecule type" value="Genomic_DNA"/>
</dbReference>
<comment type="caution">
    <text evidence="6">The sequence shown here is derived from an EMBL/GenBank/DDBJ whole genome shotgun (WGS) entry which is preliminary data.</text>
</comment>
<feature type="binding site" evidence="4">
    <location>
        <position position="72"/>
    </location>
    <ligand>
        <name>Mg(2+)</name>
        <dbReference type="ChEBI" id="CHEBI:18420"/>
        <label>1</label>
        <note>catalytic</note>
    </ligand>
</feature>
<dbReference type="Gene3D" id="3.40.190.80">
    <property type="match status" value="1"/>
</dbReference>
<dbReference type="GO" id="GO:0007165">
    <property type="term" value="P:signal transduction"/>
    <property type="evidence" value="ECO:0007669"/>
    <property type="project" value="TreeGrafter"/>
</dbReference>
<dbReference type="GO" id="GO:0046872">
    <property type="term" value="F:metal ion binding"/>
    <property type="evidence" value="ECO:0007669"/>
    <property type="project" value="UniProtKB-KW"/>
</dbReference>
<keyword evidence="3 4" id="KW-0460">Magnesium</keyword>
<comment type="catalytic activity">
    <reaction evidence="5">
        <text>a myo-inositol phosphate + H2O = myo-inositol + phosphate</text>
        <dbReference type="Rhea" id="RHEA:24056"/>
        <dbReference type="ChEBI" id="CHEBI:15377"/>
        <dbReference type="ChEBI" id="CHEBI:17268"/>
        <dbReference type="ChEBI" id="CHEBI:43474"/>
        <dbReference type="ChEBI" id="CHEBI:84139"/>
        <dbReference type="EC" id="3.1.3.25"/>
    </reaction>
</comment>
<dbReference type="PROSITE" id="PS00629">
    <property type="entry name" value="IMP_1"/>
    <property type="match status" value="1"/>
</dbReference>
<reference evidence="6 7" key="1">
    <citation type="journal article" date="2024" name="BMC Genomics">
        <title>De novo assembly and annotation of Popillia japonica's genome with initial clues to its potential as an invasive pest.</title>
        <authorList>
            <person name="Cucini C."/>
            <person name="Boschi S."/>
            <person name="Funari R."/>
            <person name="Cardaioli E."/>
            <person name="Iannotti N."/>
            <person name="Marturano G."/>
            <person name="Paoli F."/>
            <person name="Bruttini M."/>
            <person name="Carapelli A."/>
            <person name="Frati F."/>
            <person name="Nardi F."/>
        </authorList>
    </citation>
    <scope>NUCLEOTIDE SEQUENCE [LARGE SCALE GENOMIC DNA]</scope>
    <source>
        <strain evidence="6">DMR45628</strain>
    </source>
</reference>
<dbReference type="InterPro" id="IPR033942">
    <property type="entry name" value="IMPase"/>
</dbReference>
<keyword evidence="7" id="KW-1185">Reference proteome</keyword>
<comment type="pathway">
    <text evidence="5">Polyol metabolism; myo-inositol biosynthesis; myo-inositol from D-glucose 6-phosphate: step 2/2.</text>
</comment>
<dbReference type="GO" id="GO:0046854">
    <property type="term" value="P:phosphatidylinositol phosphate biosynthetic process"/>
    <property type="evidence" value="ECO:0007669"/>
    <property type="project" value="InterPro"/>
</dbReference>
<proteinExistence type="inferred from homology"/>
<dbReference type="PROSITE" id="PS00630">
    <property type="entry name" value="IMP_2"/>
    <property type="match status" value="1"/>
</dbReference>
<dbReference type="FunFam" id="3.30.540.10:FF:000004">
    <property type="entry name" value="Inositol-1-monophosphatase"/>
    <property type="match status" value="1"/>
</dbReference>
<evidence type="ECO:0000256" key="5">
    <source>
        <dbReference type="RuleBase" id="RU364068"/>
    </source>
</evidence>
<dbReference type="SUPFAM" id="SSF56655">
    <property type="entry name" value="Carbohydrate phosphatase"/>
    <property type="match status" value="2"/>
</dbReference>
<accession>A0AAW1ML71</accession>
<dbReference type="InterPro" id="IPR020583">
    <property type="entry name" value="Inositol_monoP_metal-BS"/>
</dbReference>
<feature type="binding site" evidence="4">
    <location>
        <position position="96"/>
    </location>
    <ligand>
        <name>Mg(2+)</name>
        <dbReference type="ChEBI" id="CHEBI:18420"/>
        <label>1</label>
        <note>catalytic</note>
    </ligand>
</feature>
<feature type="binding site" evidence="4">
    <location>
        <position position="95"/>
    </location>
    <ligand>
        <name>Mg(2+)</name>
        <dbReference type="ChEBI" id="CHEBI:18420"/>
        <label>1</label>
        <note>catalytic</note>
    </ligand>
</feature>
<dbReference type="InterPro" id="IPR020550">
    <property type="entry name" value="Inositol_monophosphatase_CS"/>
</dbReference>
<evidence type="ECO:0000256" key="2">
    <source>
        <dbReference type="ARBA" id="ARBA00022723"/>
    </source>
</evidence>
<evidence type="ECO:0000256" key="4">
    <source>
        <dbReference type="PIRSR" id="PIRSR600760-2"/>
    </source>
</evidence>
<dbReference type="GO" id="GO:0008934">
    <property type="term" value="F:inositol monophosphate 1-phosphatase activity"/>
    <property type="evidence" value="ECO:0007669"/>
    <property type="project" value="InterPro"/>
</dbReference>
<dbReference type="PANTHER" id="PTHR20854">
    <property type="entry name" value="INOSITOL MONOPHOSPHATASE"/>
    <property type="match status" value="1"/>
</dbReference>
<evidence type="ECO:0000313" key="6">
    <source>
        <dbReference type="EMBL" id="KAK9746810.1"/>
    </source>
</evidence>
<name>A0AAW1ML71_POPJA</name>
<dbReference type="Gene3D" id="3.30.540.10">
    <property type="entry name" value="Fructose-1,6-Bisphosphatase, subunit A, domain 1"/>
    <property type="match status" value="2"/>
</dbReference>
<keyword evidence="2 4" id="KW-0479">Metal-binding</keyword>
<dbReference type="AlphaFoldDB" id="A0AAW1ML71"/>
<dbReference type="PRINTS" id="PR00377">
    <property type="entry name" value="IMPHPHTASES"/>
</dbReference>
<dbReference type="CDD" id="cd01639">
    <property type="entry name" value="IMPase"/>
    <property type="match status" value="1"/>
</dbReference>
<feature type="binding site" evidence="4">
    <location>
        <position position="268"/>
    </location>
    <ligand>
        <name>Mg(2+)</name>
        <dbReference type="ChEBI" id="CHEBI:18420"/>
        <label>1</label>
        <note>catalytic</note>
    </ligand>
</feature>